<dbReference type="Gene3D" id="3.30.70.3090">
    <property type="entry name" value="ORF SCO4226, nickel-binding ferredoxin-like monomer"/>
    <property type="match status" value="1"/>
</dbReference>
<reference evidence="1 2" key="1">
    <citation type="submission" date="2016-10" db="EMBL/GenBank/DDBJ databases">
        <authorList>
            <person name="de Groot N.N."/>
        </authorList>
    </citation>
    <scope>NUCLEOTIDE SEQUENCE [LARGE SCALE GENOMIC DNA]</scope>
    <source>
        <strain evidence="1 2">CGMCC 4.7037</strain>
    </source>
</reference>
<name>A0A1H6DRW4_9ACTN</name>
<evidence type="ECO:0000313" key="1">
    <source>
        <dbReference type="EMBL" id="SEG87436.1"/>
    </source>
</evidence>
<evidence type="ECO:0008006" key="3">
    <source>
        <dbReference type="Google" id="ProtNLM"/>
    </source>
</evidence>
<dbReference type="Proteomes" id="UP000236732">
    <property type="component" value="Unassembled WGS sequence"/>
</dbReference>
<dbReference type="InterPro" id="IPR042557">
    <property type="entry name" value="SCO4226"/>
</dbReference>
<dbReference type="Pfam" id="PF14026">
    <property type="entry name" value="SCO4226-like"/>
    <property type="match status" value="1"/>
</dbReference>
<gene>
    <name evidence="1" type="ORF">SAMN05444920_10673</name>
</gene>
<organism evidence="1 2">
    <name type="scientific">Nonomuraea solani</name>
    <dbReference type="NCBI Taxonomy" id="1144553"/>
    <lineage>
        <taxon>Bacteria</taxon>
        <taxon>Bacillati</taxon>
        <taxon>Actinomycetota</taxon>
        <taxon>Actinomycetes</taxon>
        <taxon>Streptosporangiales</taxon>
        <taxon>Streptosporangiaceae</taxon>
        <taxon>Nonomuraea</taxon>
    </lineage>
</organism>
<dbReference type="OrthoDB" id="3696535at2"/>
<keyword evidence="2" id="KW-1185">Reference proteome</keyword>
<accession>A0A1H6DRW4</accession>
<protein>
    <recommendedName>
        <fullName evidence="3">SCO4226 family nickel-binding protein</fullName>
    </recommendedName>
</protein>
<dbReference type="EMBL" id="FNVT01000006">
    <property type="protein sequence ID" value="SEG87436.1"/>
    <property type="molecule type" value="Genomic_DNA"/>
</dbReference>
<sequence length="83" mass="9259">MPKFMDVHSGFVGATEEQLRAAHERDLAIEEAEGVHFERAWLDPDSGKVFCLSSGPSKEAVLRVHEKAGHPTTEIYELPVEIE</sequence>
<dbReference type="InterPro" id="IPR025336">
    <property type="entry name" value="SCO4226-like"/>
</dbReference>
<proteinExistence type="predicted"/>
<evidence type="ECO:0000313" key="2">
    <source>
        <dbReference type="Proteomes" id="UP000236732"/>
    </source>
</evidence>
<dbReference type="RefSeq" id="WP_103958030.1">
    <property type="nucleotide sequence ID" value="NZ_FNVT01000006.1"/>
</dbReference>
<dbReference type="AlphaFoldDB" id="A0A1H6DRW4"/>
<dbReference type="NCBIfam" id="NF033706">
    <property type="entry name" value="Ni_bind_SCO4226"/>
    <property type="match status" value="1"/>
</dbReference>